<dbReference type="Proteomes" id="UP001520140">
    <property type="component" value="Unassembled WGS sequence"/>
</dbReference>
<sequence>MTVLFEAGLGKSRSTWALTQPLVARFARTVVYDRAGLGRSEPATAPRTFGALLRDHLAVLDTAVTGPCILVGHSYGGPIVRRAAAERPDKVMGVVLVDEVNESAGADLLRRAMTGASALYGTQVWLARTGLLGRALRRTYFRTLDGDALREAMTESGRVGAAKAARSEWRNMIPGIHDLEATGPHIPDVRLTEISARRSRTPEQFERDFIFQSHKTTAESVTEGRHVSSSSRHHYIQLTEPELVAAEIRRISDESRVRFTA</sequence>
<dbReference type="Pfam" id="PF12697">
    <property type="entry name" value="Abhydrolase_6"/>
    <property type="match status" value="1"/>
</dbReference>
<dbReference type="EMBL" id="JABUKG010000007">
    <property type="protein sequence ID" value="MBY6320809.1"/>
    <property type="molecule type" value="Genomic_DNA"/>
</dbReference>
<keyword evidence="3" id="KW-1185">Reference proteome</keyword>
<keyword evidence="2" id="KW-0378">Hydrolase</keyword>
<dbReference type="PANTHER" id="PTHR43689">
    <property type="entry name" value="HYDROLASE"/>
    <property type="match status" value="1"/>
</dbReference>
<dbReference type="PRINTS" id="PR00111">
    <property type="entry name" value="ABHYDROLASE"/>
</dbReference>
<evidence type="ECO:0000313" key="3">
    <source>
        <dbReference type="Proteomes" id="UP001520140"/>
    </source>
</evidence>
<dbReference type="InterPro" id="IPR029058">
    <property type="entry name" value="AB_hydrolase_fold"/>
</dbReference>
<feature type="domain" description="AB hydrolase-1" evidence="1">
    <location>
        <begin position="4"/>
        <end position="179"/>
    </location>
</feature>
<reference evidence="2 3" key="1">
    <citation type="submission" date="2020-06" db="EMBL/GenBank/DDBJ databases">
        <title>Taxonomy, biology and ecology of Rhodococcus bacteria occurring in California pistachio and other woody hosts as revealed by genome sequence analyses.</title>
        <authorList>
            <person name="Gai Y."/>
            <person name="Riely B."/>
        </authorList>
    </citation>
    <scope>NUCLEOTIDE SEQUENCE [LARGE SCALE GENOMIC DNA]</scope>
    <source>
        <strain evidence="2 3">BP-284</strain>
    </source>
</reference>
<protein>
    <submittedName>
        <fullName evidence="2">Alpha/beta fold hydrolase</fullName>
    </submittedName>
</protein>
<organism evidence="2 3">
    <name type="scientific">Rhodococcoides kroppenstedtii</name>
    <dbReference type="NCBI Taxonomy" id="293050"/>
    <lineage>
        <taxon>Bacteria</taxon>
        <taxon>Bacillati</taxon>
        <taxon>Actinomycetota</taxon>
        <taxon>Actinomycetes</taxon>
        <taxon>Mycobacteriales</taxon>
        <taxon>Nocardiaceae</taxon>
        <taxon>Rhodococcoides</taxon>
    </lineage>
</organism>
<name>A0ABS7NS32_9NOCA</name>
<evidence type="ECO:0000259" key="1">
    <source>
        <dbReference type="Pfam" id="PF12697"/>
    </source>
</evidence>
<dbReference type="GO" id="GO:0016787">
    <property type="term" value="F:hydrolase activity"/>
    <property type="evidence" value="ECO:0007669"/>
    <property type="project" value="UniProtKB-KW"/>
</dbReference>
<comment type="caution">
    <text evidence="2">The sequence shown here is derived from an EMBL/GenBank/DDBJ whole genome shotgun (WGS) entry which is preliminary data.</text>
</comment>
<evidence type="ECO:0000313" key="2">
    <source>
        <dbReference type="EMBL" id="MBY6320809.1"/>
    </source>
</evidence>
<dbReference type="InterPro" id="IPR000073">
    <property type="entry name" value="AB_hydrolase_1"/>
</dbReference>
<proteinExistence type="predicted"/>
<dbReference type="PANTHER" id="PTHR43689:SF8">
    <property type="entry name" value="ALPHA_BETA-HYDROLASES SUPERFAMILY PROTEIN"/>
    <property type="match status" value="1"/>
</dbReference>
<dbReference type="Gene3D" id="3.40.50.1820">
    <property type="entry name" value="alpha/beta hydrolase"/>
    <property type="match status" value="1"/>
</dbReference>
<gene>
    <name evidence="2" type="ORF">HQ605_08255</name>
</gene>
<accession>A0ABS7NS32</accession>
<dbReference type="SUPFAM" id="SSF53474">
    <property type="entry name" value="alpha/beta-Hydrolases"/>
    <property type="match status" value="1"/>
</dbReference>